<evidence type="ECO:0000313" key="1">
    <source>
        <dbReference type="EMBL" id="AAX27108.1"/>
    </source>
</evidence>
<protein>
    <submittedName>
        <fullName evidence="1">Uncharacterized protein</fullName>
    </submittedName>
</protein>
<reference evidence="1" key="1">
    <citation type="submission" date="2005-03" db="EMBL/GenBank/DDBJ databases">
        <authorList>
            <person name="Han Z."/>
        </authorList>
    </citation>
    <scope>NUCLEOTIDE SEQUENCE</scope>
</reference>
<proteinExistence type="evidence at transcript level"/>
<dbReference type="EMBL" id="AY811219">
    <property type="protein sequence ID" value="AAX27108.1"/>
    <property type="molecule type" value="mRNA"/>
</dbReference>
<sequence length="31" mass="3752">MLIFSFNISYVLGLIETPSQRPRRFRIQVRN</sequence>
<dbReference type="AlphaFoldDB" id="Q5BZR7"/>
<name>Q5BZR7_SCHJA</name>
<organism evidence="1">
    <name type="scientific">Schistosoma japonicum</name>
    <name type="common">Blood fluke</name>
    <dbReference type="NCBI Taxonomy" id="6182"/>
    <lineage>
        <taxon>Eukaryota</taxon>
        <taxon>Metazoa</taxon>
        <taxon>Spiralia</taxon>
        <taxon>Lophotrochozoa</taxon>
        <taxon>Platyhelminthes</taxon>
        <taxon>Trematoda</taxon>
        <taxon>Digenea</taxon>
        <taxon>Strigeidida</taxon>
        <taxon>Schistosomatoidea</taxon>
        <taxon>Schistosomatidae</taxon>
        <taxon>Schistosoma</taxon>
    </lineage>
</organism>
<reference evidence="1" key="2">
    <citation type="journal article" date="2006" name="PLoS Pathog.">
        <title>New perspectives on host-parasite interplay by comparative transcriptomic and proteomic analyses of Schistosoma japonicum.</title>
        <authorList>
            <person name="Liu F."/>
            <person name="Lu J."/>
            <person name="Hu W."/>
            <person name="Wang S.Y."/>
            <person name="Cui S.J."/>
            <person name="Chi M."/>
            <person name="Yan Q."/>
            <person name="Wang X.R."/>
            <person name="Song H.D."/>
            <person name="Xu X.N."/>
            <person name="Wang J.J."/>
            <person name="Zhang X.L."/>
            <person name="Zhang X."/>
            <person name="Wang Z.Q."/>
            <person name="Xue C.L."/>
            <person name="Brindley P.J."/>
            <person name="McManus D.P."/>
            <person name="Yang P.Y."/>
            <person name="Feng Z."/>
            <person name="Chen Z."/>
            <person name="Han Z.G."/>
        </authorList>
    </citation>
    <scope>NUCLEOTIDE SEQUENCE</scope>
</reference>
<accession>Q5BZR7</accession>